<dbReference type="PANTHER" id="PTHR42789:SF1">
    <property type="entry name" value="D-ISOMER SPECIFIC 2-HYDROXYACID DEHYDROGENASE FAMILY PROTEIN (AFU_ORTHOLOGUE AFUA_6G10090)"/>
    <property type="match status" value="1"/>
</dbReference>
<dbReference type="EC" id="1.1.1.95" evidence="10"/>
<dbReference type="SUPFAM" id="SSF52283">
    <property type="entry name" value="Formate/glycerate dehydrogenase catalytic domain-like"/>
    <property type="match status" value="1"/>
</dbReference>
<dbReference type="Pfam" id="PF00389">
    <property type="entry name" value="2-Hacid_dh"/>
    <property type="match status" value="1"/>
</dbReference>
<accession>A0A6H9WPM2</accession>
<dbReference type="InterPro" id="IPR054480">
    <property type="entry name" value="AHAS_small-like_ACT"/>
</dbReference>
<dbReference type="EMBL" id="WBJY01000001">
    <property type="protein sequence ID" value="KAB1648785.1"/>
    <property type="molecule type" value="Genomic_DNA"/>
</dbReference>
<dbReference type="InterPro" id="IPR006140">
    <property type="entry name" value="D-isomer_DH_NAD-bd"/>
</dbReference>
<proteinExistence type="inferred from homology"/>
<dbReference type="InterPro" id="IPR006139">
    <property type="entry name" value="D-isomer_2_OHA_DH_cat_dom"/>
</dbReference>
<dbReference type="OrthoDB" id="9793626at2"/>
<evidence type="ECO:0000313" key="10">
    <source>
        <dbReference type="EMBL" id="KAB1648785.1"/>
    </source>
</evidence>
<feature type="domain" description="D-isomer specific 2-hydroxyacid dehydrogenase NAD-binding" evidence="8">
    <location>
        <begin position="107"/>
        <end position="283"/>
    </location>
</feature>
<feature type="domain" description="Acetolactate synthase small subunit-like ACT" evidence="9">
    <location>
        <begin position="330"/>
        <end position="392"/>
    </location>
</feature>
<evidence type="ECO:0000256" key="5">
    <source>
        <dbReference type="ARBA" id="ARBA00029440"/>
    </source>
</evidence>
<evidence type="ECO:0000259" key="8">
    <source>
        <dbReference type="Pfam" id="PF02826"/>
    </source>
</evidence>
<dbReference type="RefSeq" id="WP_158027339.1">
    <property type="nucleotide sequence ID" value="NZ_BMHG01000001.1"/>
</dbReference>
<dbReference type="GO" id="GO:0047545">
    <property type="term" value="F:(S)-2-hydroxyglutarate dehydrogenase activity"/>
    <property type="evidence" value="ECO:0007669"/>
    <property type="project" value="UniProtKB-ARBA"/>
</dbReference>
<dbReference type="CDD" id="cd12176">
    <property type="entry name" value="PGDH_3"/>
    <property type="match status" value="1"/>
</dbReference>
<dbReference type="SUPFAM" id="SSF55021">
    <property type="entry name" value="ACT-like"/>
    <property type="match status" value="1"/>
</dbReference>
<name>A0A6H9WPM2_9MICO</name>
<dbReference type="GO" id="GO:0004617">
    <property type="term" value="F:phosphoglycerate dehydrogenase activity"/>
    <property type="evidence" value="ECO:0007669"/>
    <property type="project" value="UniProtKB-EC"/>
</dbReference>
<dbReference type="GO" id="GO:0051287">
    <property type="term" value="F:NAD binding"/>
    <property type="evidence" value="ECO:0007669"/>
    <property type="project" value="InterPro"/>
</dbReference>
<protein>
    <submittedName>
        <fullName evidence="10">Phosphoglycerate dehydrogenase</fullName>
        <ecNumber evidence="10">1.1.1.95</ecNumber>
    </submittedName>
</protein>
<dbReference type="Proteomes" id="UP000431744">
    <property type="component" value="Unassembled WGS sequence"/>
</dbReference>
<evidence type="ECO:0000256" key="1">
    <source>
        <dbReference type="ARBA" id="ARBA00005854"/>
    </source>
</evidence>
<dbReference type="NCBIfam" id="NF008759">
    <property type="entry name" value="PRK11790.1"/>
    <property type="match status" value="1"/>
</dbReference>
<dbReference type="Pfam" id="PF22629">
    <property type="entry name" value="ACT_AHAS_ss"/>
    <property type="match status" value="1"/>
</dbReference>
<keyword evidence="3 6" id="KW-0560">Oxidoreductase</keyword>
<dbReference type="InterPro" id="IPR045865">
    <property type="entry name" value="ACT-like_dom_sf"/>
</dbReference>
<dbReference type="FunFam" id="3.40.50.720:FF:000041">
    <property type="entry name" value="D-3-phosphoglycerate dehydrogenase"/>
    <property type="match status" value="1"/>
</dbReference>
<comment type="pathway">
    <text evidence="5">Amino-acid biosynthesis.</text>
</comment>
<evidence type="ECO:0000313" key="11">
    <source>
        <dbReference type="Proteomes" id="UP000431744"/>
    </source>
</evidence>
<dbReference type="InterPro" id="IPR050857">
    <property type="entry name" value="D-2-hydroxyacid_DH"/>
</dbReference>
<dbReference type="Gene3D" id="3.40.50.720">
    <property type="entry name" value="NAD(P)-binding Rossmann-like Domain"/>
    <property type="match status" value="2"/>
</dbReference>
<dbReference type="Pfam" id="PF02826">
    <property type="entry name" value="2-Hacid_dh_C"/>
    <property type="match status" value="1"/>
</dbReference>
<evidence type="ECO:0000256" key="2">
    <source>
        <dbReference type="ARBA" id="ARBA00022605"/>
    </source>
</evidence>
<dbReference type="SUPFAM" id="SSF51735">
    <property type="entry name" value="NAD(P)-binding Rossmann-fold domains"/>
    <property type="match status" value="1"/>
</dbReference>
<keyword evidence="2" id="KW-0028">Amino-acid biosynthesis</keyword>
<evidence type="ECO:0000259" key="7">
    <source>
        <dbReference type="Pfam" id="PF00389"/>
    </source>
</evidence>
<dbReference type="GO" id="GO:0006564">
    <property type="term" value="P:L-serine biosynthetic process"/>
    <property type="evidence" value="ECO:0007669"/>
    <property type="project" value="UniProtKB-ARBA"/>
</dbReference>
<organism evidence="10 11">
    <name type="scientific">Pseudoclavibacter endophyticus</name>
    <dbReference type="NCBI Taxonomy" id="1778590"/>
    <lineage>
        <taxon>Bacteria</taxon>
        <taxon>Bacillati</taxon>
        <taxon>Actinomycetota</taxon>
        <taxon>Actinomycetes</taxon>
        <taxon>Micrococcales</taxon>
        <taxon>Microbacteriaceae</taxon>
        <taxon>Pseudoclavibacter</taxon>
    </lineage>
</organism>
<evidence type="ECO:0000259" key="9">
    <source>
        <dbReference type="Pfam" id="PF22629"/>
    </source>
</evidence>
<dbReference type="Gene3D" id="3.30.70.260">
    <property type="match status" value="1"/>
</dbReference>
<evidence type="ECO:0000256" key="6">
    <source>
        <dbReference type="RuleBase" id="RU003719"/>
    </source>
</evidence>
<reference evidence="10 11" key="1">
    <citation type="submission" date="2019-09" db="EMBL/GenBank/DDBJ databases">
        <title>Phylogeny of genus Pseudoclavibacter and closely related genus.</title>
        <authorList>
            <person name="Li Y."/>
        </authorList>
    </citation>
    <scope>NUCLEOTIDE SEQUENCE [LARGE SCALE GENOMIC DNA]</scope>
    <source>
        <strain evidence="10 11">EGI 60007</strain>
    </source>
</reference>
<dbReference type="AlphaFoldDB" id="A0A6H9WPM2"/>
<comment type="caution">
    <text evidence="10">The sequence shown here is derived from an EMBL/GenBank/DDBJ whole genome shotgun (WGS) entry which is preliminary data.</text>
</comment>
<evidence type="ECO:0000256" key="4">
    <source>
        <dbReference type="ARBA" id="ARBA00023027"/>
    </source>
</evidence>
<keyword evidence="11" id="KW-1185">Reference proteome</keyword>
<feature type="domain" description="D-isomer specific 2-hydroxyacid dehydrogenase catalytic" evidence="7">
    <location>
        <begin position="4"/>
        <end position="315"/>
    </location>
</feature>
<keyword evidence="4" id="KW-0520">NAD</keyword>
<sequence>MKALLLENIHSDAEALLRSRGFEIETRKGALDTAELIEALDGVSVLGIRSKTQLTREVFEGAPGLAAVGAFSIGTNQIDLAAASDHAVACFNAPYSNTRSVVELAIGEIIMMARRLSEKNAALHDGIWDKSATGAHEVRGRTLGIVGYGNIGSQLSVVAESLGMRVYFYDIVDRLVLGNAQRCNSLEELLETVETVTLHVDGRASNTGMFGAEQFAKMRPRSLFLNLSRGHLVDLDALADALRSGHIAGAAVDVFPHEPKKQGDPFTNVLQGIPNVILTPHIGGSTAEAQKDIGHFVAGKLADYMGAGSTNLSVNFPTVQLEPVEHGVRLLHLNQNVPGVLVKVNAVFGSKGVNIDAQQYVTRDHLGYAVTDVSGLTRSVVREILALPETIRLSTIGTVEEDA</sequence>
<dbReference type="InterPro" id="IPR029752">
    <property type="entry name" value="D-isomer_DH_CS1"/>
</dbReference>
<dbReference type="PANTHER" id="PTHR42789">
    <property type="entry name" value="D-ISOMER SPECIFIC 2-HYDROXYACID DEHYDROGENASE FAMILY PROTEIN (AFU_ORTHOLOGUE AFUA_6G10090)"/>
    <property type="match status" value="1"/>
</dbReference>
<comment type="similarity">
    <text evidence="1 6">Belongs to the D-isomer specific 2-hydroxyacid dehydrogenase family.</text>
</comment>
<dbReference type="InterPro" id="IPR036291">
    <property type="entry name" value="NAD(P)-bd_dom_sf"/>
</dbReference>
<evidence type="ECO:0000256" key="3">
    <source>
        <dbReference type="ARBA" id="ARBA00023002"/>
    </source>
</evidence>
<dbReference type="PROSITE" id="PS00065">
    <property type="entry name" value="D_2_HYDROXYACID_DH_1"/>
    <property type="match status" value="1"/>
</dbReference>
<gene>
    <name evidence="10" type="primary">serA</name>
    <name evidence="10" type="ORF">F8O04_00305</name>
</gene>